<dbReference type="SMART" id="SM00448">
    <property type="entry name" value="REC"/>
    <property type="match status" value="1"/>
</dbReference>
<dbReference type="CDD" id="cd17574">
    <property type="entry name" value="REC_OmpR"/>
    <property type="match status" value="1"/>
</dbReference>
<evidence type="ECO:0000256" key="1">
    <source>
        <dbReference type="ARBA" id="ARBA00022553"/>
    </source>
</evidence>
<name>A0ABX7T5M6_9SPHN</name>
<proteinExistence type="predicted"/>
<organism evidence="4 5">
    <name type="scientific">Parasphingorhabdus cellanae</name>
    <dbReference type="NCBI Taxonomy" id="2806553"/>
    <lineage>
        <taxon>Bacteria</taxon>
        <taxon>Pseudomonadati</taxon>
        <taxon>Pseudomonadota</taxon>
        <taxon>Alphaproteobacteria</taxon>
        <taxon>Sphingomonadales</taxon>
        <taxon>Sphingomonadaceae</taxon>
        <taxon>Parasphingorhabdus</taxon>
    </lineage>
</organism>
<dbReference type="RefSeq" id="WP_207988045.1">
    <property type="nucleotide sequence ID" value="NZ_CP071794.1"/>
</dbReference>
<dbReference type="InterPro" id="IPR011006">
    <property type="entry name" value="CheY-like_superfamily"/>
</dbReference>
<evidence type="ECO:0000313" key="4">
    <source>
        <dbReference type="EMBL" id="QTD56223.1"/>
    </source>
</evidence>
<protein>
    <submittedName>
        <fullName evidence="4">Response regulator</fullName>
    </submittedName>
</protein>
<feature type="domain" description="Response regulatory" evidence="3">
    <location>
        <begin position="3"/>
        <end position="119"/>
    </location>
</feature>
<keyword evidence="1 2" id="KW-0597">Phosphoprotein</keyword>
<feature type="modified residue" description="4-aspartylphosphate" evidence="2">
    <location>
        <position position="52"/>
    </location>
</feature>
<dbReference type="Gene3D" id="3.40.50.2300">
    <property type="match status" value="1"/>
</dbReference>
<gene>
    <name evidence="4" type="ORF">J4G78_01035</name>
</gene>
<dbReference type="Pfam" id="PF00072">
    <property type="entry name" value="Response_reg"/>
    <property type="match status" value="1"/>
</dbReference>
<accession>A0ABX7T5M6</accession>
<keyword evidence="5" id="KW-1185">Reference proteome</keyword>
<evidence type="ECO:0000313" key="5">
    <source>
        <dbReference type="Proteomes" id="UP000663923"/>
    </source>
</evidence>
<evidence type="ECO:0000256" key="2">
    <source>
        <dbReference type="PROSITE-ProRule" id="PRU00169"/>
    </source>
</evidence>
<dbReference type="SUPFAM" id="SSF52172">
    <property type="entry name" value="CheY-like"/>
    <property type="match status" value="1"/>
</dbReference>
<evidence type="ECO:0000259" key="3">
    <source>
        <dbReference type="PROSITE" id="PS50110"/>
    </source>
</evidence>
<dbReference type="PROSITE" id="PS50110">
    <property type="entry name" value="RESPONSE_REGULATORY"/>
    <property type="match status" value="1"/>
</dbReference>
<dbReference type="EMBL" id="CP071794">
    <property type="protein sequence ID" value="QTD56223.1"/>
    <property type="molecule type" value="Genomic_DNA"/>
</dbReference>
<sequence>MARIIYAEDDNIMSEIVRDTLATAGHVVGVVEDGKSALQAISIKQPELIILDCSIPEMSGMEVLRAIRLHRDFCHTPVLMLTARHSQKDMQLAAFAGADAYIKKPFDPEYLIFLADSLLQQGRSGGNMAH</sequence>
<dbReference type="PANTHER" id="PTHR43547">
    <property type="entry name" value="TWO-COMPONENT HISTIDINE KINASE"/>
    <property type="match status" value="1"/>
</dbReference>
<dbReference type="Proteomes" id="UP000663923">
    <property type="component" value="Chromosome"/>
</dbReference>
<reference evidence="4 5" key="1">
    <citation type="submission" date="2021-03" db="EMBL/GenBank/DDBJ databases">
        <title>Complete genome of Parasphingorhabdus_sp.JHSY0214.</title>
        <authorList>
            <person name="Yoo J.H."/>
            <person name="Bae J.W."/>
        </authorList>
    </citation>
    <scope>NUCLEOTIDE SEQUENCE [LARGE SCALE GENOMIC DNA]</scope>
    <source>
        <strain evidence="4 5">JHSY0214</strain>
    </source>
</reference>
<dbReference type="PANTHER" id="PTHR43547:SF2">
    <property type="entry name" value="HYBRID SIGNAL TRANSDUCTION HISTIDINE KINASE C"/>
    <property type="match status" value="1"/>
</dbReference>
<dbReference type="InterPro" id="IPR001789">
    <property type="entry name" value="Sig_transdc_resp-reg_receiver"/>
</dbReference>